<dbReference type="InterPro" id="IPR004669">
    <property type="entry name" value="C4_dicarb_anaerob_car"/>
</dbReference>
<gene>
    <name evidence="9" type="primary">dcuC</name>
    <name evidence="9" type="ORF">H6A60_07100</name>
</gene>
<evidence type="ECO:0000256" key="7">
    <source>
        <dbReference type="ARBA" id="ARBA00023136"/>
    </source>
</evidence>
<feature type="transmembrane region" description="Helical" evidence="8">
    <location>
        <begin position="348"/>
        <end position="369"/>
    </location>
</feature>
<evidence type="ECO:0000256" key="2">
    <source>
        <dbReference type="ARBA" id="ARBA00005275"/>
    </source>
</evidence>
<evidence type="ECO:0000313" key="9">
    <source>
        <dbReference type="EMBL" id="MBM6704248.1"/>
    </source>
</evidence>
<comment type="subcellular location">
    <subcellularLocation>
        <location evidence="1">Cell membrane</location>
        <topology evidence="1">Multi-pass membrane protein</topology>
    </subcellularLocation>
</comment>
<feature type="transmembrane region" description="Helical" evidence="8">
    <location>
        <begin position="158"/>
        <end position="177"/>
    </location>
</feature>
<keyword evidence="6 8" id="KW-1133">Transmembrane helix</keyword>
<comment type="similarity">
    <text evidence="2">Belongs to the DcuC/DcuD transporter (TC 2.A.61) family.</text>
</comment>
<evidence type="ECO:0000256" key="5">
    <source>
        <dbReference type="ARBA" id="ARBA00022692"/>
    </source>
</evidence>
<keyword evidence="4" id="KW-1003">Cell membrane</keyword>
<feature type="transmembrane region" description="Helical" evidence="8">
    <location>
        <begin position="305"/>
        <end position="328"/>
    </location>
</feature>
<evidence type="ECO:0000256" key="3">
    <source>
        <dbReference type="ARBA" id="ARBA00022448"/>
    </source>
</evidence>
<accession>A0ABS2DSK4</accession>
<feature type="transmembrane region" description="Helical" evidence="8">
    <location>
        <begin position="197"/>
        <end position="216"/>
    </location>
</feature>
<proteinExistence type="inferred from homology"/>
<dbReference type="RefSeq" id="WP_205102762.1">
    <property type="nucleotide sequence ID" value="NZ_JACJJC010000009.1"/>
</dbReference>
<protein>
    <submittedName>
        <fullName evidence="9">C4-dicarboxylate transporter DcuC</fullName>
    </submittedName>
</protein>
<dbReference type="NCBIfam" id="NF037994">
    <property type="entry name" value="DcuC_1"/>
    <property type="match status" value="1"/>
</dbReference>
<name>A0ABS2DSK4_9BURK</name>
<keyword evidence="3" id="KW-0813">Transport</keyword>
<feature type="transmembrane region" description="Helical" evidence="8">
    <location>
        <begin position="408"/>
        <end position="426"/>
    </location>
</feature>
<dbReference type="Proteomes" id="UP000715095">
    <property type="component" value="Unassembled WGS sequence"/>
</dbReference>
<keyword evidence="7 8" id="KW-0472">Membrane</keyword>
<feature type="transmembrane region" description="Helical" evidence="8">
    <location>
        <begin position="29"/>
        <end position="46"/>
    </location>
</feature>
<evidence type="ECO:0000256" key="6">
    <source>
        <dbReference type="ARBA" id="ARBA00022989"/>
    </source>
</evidence>
<comment type="caution">
    <text evidence="9">The sequence shown here is derived from an EMBL/GenBank/DDBJ whole genome shotgun (WGS) entry which is preliminary data.</text>
</comment>
<dbReference type="InterPro" id="IPR018385">
    <property type="entry name" value="C4_dicarb_anaerob_car-like"/>
</dbReference>
<keyword evidence="10" id="KW-1185">Reference proteome</keyword>
<feature type="transmembrane region" description="Helical" evidence="8">
    <location>
        <begin position="115"/>
        <end position="146"/>
    </location>
</feature>
<dbReference type="PANTHER" id="PTHR42002">
    <property type="entry name" value="ANAEROBIC C4-DICARBOXYLATE TRANSPORTER DCUC-RELATED"/>
    <property type="match status" value="1"/>
</dbReference>
<sequence length="457" mass="48115">MSAITPWLGVLVLIVSGWAVVKKYQVNMVLFLGGLVLNILALLGGLDTLMAKGSTGFIGFDLVALLHQISTSQIAGVGFIILVSGGFAAYMQAIGASDRFVTVCASPLSFVKNPYLILALVFIFGHCLSLVITSAAGLAMLMVVTVYPLIIRVGCSPLSAAAVVASVLIIGYAPASGTANLAAELIGLEPIEYFVKYQLPMAVPVVIAMAVSHVFVQYWFDRREGTGEVADLSELAQKRRDLEKAPAFYAIFPVLPIVFLLIFNKMVFKTVTLNVPTAMFICWLLAFLVDLVVRRNVRESFDLSFAMFKGMGSILTSTVGLIFVAAFFAKGLQNVGIVDLLLSAAQGLGLGSTGMGVVLSAIIGAVTILTGSGVAAFTSLGHIVPDVAAGMGSDGIAMMLMMHTAAEMLRAMSPVAGVIIIVAGFAKVNPLTMVKRTSIPILVGYVVMLATVSMLFG</sequence>
<dbReference type="Pfam" id="PF03606">
    <property type="entry name" value="DcuC"/>
    <property type="match status" value="1"/>
</dbReference>
<feature type="transmembrane region" description="Helical" evidence="8">
    <location>
        <begin position="438"/>
        <end position="456"/>
    </location>
</feature>
<organism evidence="9 10">
    <name type="scientific">Sutterella massiliensis</name>
    <dbReference type="NCBI Taxonomy" id="1816689"/>
    <lineage>
        <taxon>Bacteria</taxon>
        <taxon>Pseudomonadati</taxon>
        <taxon>Pseudomonadota</taxon>
        <taxon>Betaproteobacteria</taxon>
        <taxon>Burkholderiales</taxon>
        <taxon>Sutterellaceae</taxon>
        <taxon>Sutterella</taxon>
    </lineage>
</organism>
<feature type="transmembrane region" description="Helical" evidence="8">
    <location>
        <begin position="273"/>
        <end position="293"/>
    </location>
</feature>
<feature type="transmembrane region" description="Helical" evidence="8">
    <location>
        <begin position="74"/>
        <end position="95"/>
    </location>
</feature>
<keyword evidence="5 8" id="KW-0812">Transmembrane</keyword>
<dbReference type="PANTHER" id="PTHR42002:SF2">
    <property type="entry name" value="ANAEROBIC C4-DICARBOXYLATE TRANSPORTER DCUC-RELATED"/>
    <property type="match status" value="1"/>
</dbReference>
<feature type="transmembrane region" description="Helical" evidence="8">
    <location>
        <begin position="247"/>
        <end position="267"/>
    </location>
</feature>
<dbReference type="EMBL" id="JACJJC010000009">
    <property type="protein sequence ID" value="MBM6704248.1"/>
    <property type="molecule type" value="Genomic_DNA"/>
</dbReference>
<evidence type="ECO:0000256" key="4">
    <source>
        <dbReference type="ARBA" id="ARBA00022475"/>
    </source>
</evidence>
<evidence type="ECO:0000256" key="1">
    <source>
        <dbReference type="ARBA" id="ARBA00004651"/>
    </source>
</evidence>
<dbReference type="NCBIfam" id="TIGR00771">
    <property type="entry name" value="DcuC"/>
    <property type="match status" value="1"/>
</dbReference>
<evidence type="ECO:0000256" key="8">
    <source>
        <dbReference type="SAM" id="Phobius"/>
    </source>
</evidence>
<reference evidence="9 10" key="1">
    <citation type="journal article" date="2021" name="Sci. Rep.">
        <title>The distribution of antibiotic resistance genes in chicken gut microbiota commensals.</title>
        <authorList>
            <person name="Juricova H."/>
            <person name="Matiasovicova J."/>
            <person name="Kubasova T."/>
            <person name="Cejkova D."/>
            <person name="Rychlik I."/>
        </authorList>
    </citation>
    <scope>NUCLEOTIDE SEQUENCE [LARGE SCALE GENOMIC DNA]</scope>
    <source>
        <strain evidence="9 10">An829</strain>
    </source>
</reference>
<evidence type="ECO:0000313" key="10">
    <source>
        <dbReference type="Proteomes" id="UP000715095"/>
    </source>
</evidence>